<keyword evidence="3 5" id="KW-1133">Transmembrane helix</keyword>
<organism evidence="6 7">
    <name type="scientific">Ornithinimicrobium pekingense</name>
    <dbReference type="NCBI Taxonomy" id="384677"/>
    <lineage>
        <taxon>Bacteria</taxon>
        <taxon>Bacillati</taxon>
        <taxon>Actinomycetota</taxon>
        <taxon>Actinomycetes</taxon>
        <taxon>Micrococcales</taxon>
        <taxon>Ornithinimicrobiaceae</taxon>
        <taxon>Ornithinimicrobium</taxon>
    </lineage>
</organism>
<feature type="transmembrane region" description="Helical" evidence="5">
    <location>
        <begin position="214"/>
        <end position="238"/>
    </location>
</feature>
<keyword evidence="2 5" id="KW-0812">Transmembrane</keyword>
<proteinExistence type="predicted"/>
<evidence type="ECO:0000256" key="4">
    <source>
        <dbReference type="ARBA" id="ARBA00023136"/>
    </source>
</evidence>
<keyword evidence="4 5" id="KW-0472">Membrane</keyword>
<feature type="transmembrane region" description="Helical" evidence="5">
    <location>
        <begin position="64"/>
        <end position="88"/>
    </location>
</feature>
<gene>
    <name evidence="6" type="primary">zupT</name>
    <name evidence="6" type="ORF">GCM10011509_02010</name>
</gene>
<keyword evidence="7" id="KW-1185">Reference proteome</keyword>
<evidence type="ECO:0000313" key="6">
    <source>
        <dbReference type="EMBL" id="GGK57234.1"/>
    </source>
</evidence>
<name>A0ABQ2F327_9MICO</name>
<dbReference type="PANTHER" id="PTHR11040">
    <property type="entry name" value="ZINC/IRON TRANSPORTER"/>
    <property type="match status" value="1"/>
</dbReference>
<comment type="subcellular location">
    <subcellularLocation>
        <location evidence="1">Membrane</location>
        <topology evidence="1">Multi-pass membrane protein</topology>
    </subcellularLocation>
</comment>
<dbReference type="Pfam" id="PF02535">
    <property type="entry name" value="Zip"/>
    <property type="match status" value="1"/>
</dbReference>
<dbReference type="Proteomes" id="UP000662111">
    <property type="component" value="Unassembled WGS sequence"/>
</dbReference>
<evidence type="ECO:0000256" key="3">
    <source>
        <dbReference type="ARBA" id="ARBA00022989"/>
    </source>
</evidence>
<dbReference type="NCBIfam" id="NF003243">
    <property type="entry name" value="PRK04201.1"/>
    <property type="match status" value="1"/>
</dbReference>
<feature type="transmembrane region" description="Helical" evidence="5">
    <location>
        <begin position="30"/>
        <end position="52"/>
    </location>
</feature>
<dbReference type="PANTHER" id="PTHR11040:SF205">
    <property type="entry name" value="ZINC TRANSPORTER ZUPT"/>
    <property type="match status" value="1"/>
</dbReference>
<dbReference type="EMBL" id="BMLB01000001">
    <property type="protein sequence ID" value="GGK57234.1"/>
    <property type="molecule type" value="Genomic_DNA"/>
</dbReference>
<evidence type="ECO:0000256" key="1">
    <source>
        <dbReference type="ARBA" id="ARBA00004141"/>
    </source>
</evidence>
<evidence type="ECO:0000256" key="5">
    <source>
        <dbReference type="SAM" id="Phobius"/>
    </source>
</evidence>
<evidence type="ECO:0000256" key="2">
    <source>
        <dbReference type="ARBA" id="ARBA00022692"/>
    </source>
</evidence>
<protein>
    <submittedName>
        <fullName evidence="6">Zinc transporter ZupT</fullName>
    </submittedName>
</protein>
<sequence>MARRCRGAPPARCTITAPAPGGAGPATRRYAVTLAFVVALLAGLSTVVGGWLGTRPQLLRRDALAASLAFAAGLMITISVVEIAPVAVRSLADVVGHAGALLWVGGAIVLGAVVVVGIDRAIPHDVNPAEIEGGEQLERITAGQLDGRLLRSGVLLAAVVGLHNLPEGLATFVATLEQPTGGITLAVAIAIHNIPEGLAVAAPIYAATRSRAMALGWATVSGLAEPFGAVVGYLLLRALLPEEWLILSLALVAGMMLAVSFLELLPAARRYETHYTQSLVGFFLGAVVMVLSLQLLAAPAA</sequence>
<accession>A0ABQ2F327</accession>
<comment type="caution">
    <text evidence="6">The sequence shown here is derived from an EMBL/GenBank/DDBJ whole genome shotgun (WGS) entry which is preliminary data.</text>
</comment>
<reference evidence="7" key="1">
    <citation type="journal article" date="2019" name="Int. J. Syst. Evol. Microbiol.">
        <title>The Global Catalogue of Microorganisms (GCM) 10K type strain sequencing project: providing services to taxonomists for standard genome sequencing and annotation.</title>
        <authorList>
            <consortium name="The Broad Institute Genomics Platform"/>
            <consortium name="The Broad Institute Genome Sequencing Center for Infectious Disease"/>
            <person name="Wu L."/>
            <person name="Ma J."/>
        </authorList>
    </citation>
    <scope>NUCLEOTIDE SEQUENCE [LARGE SCALE GENOMIC DNA]</scope>
    <source>
        <strain evidence="7">CGMCC 1.5362</strain>
    </source>
</reference>
<feature type="transmembrane region" description="Helical" evidence="5">
    <location>
        <begin position="244"/>
        <end position="267"/>
    </location>
</feature>
<evidence type="ECO:0000313" key="7">
    <source>
        <dbReference type="Proteomes" id="UP000662111"/>
    </source>
</evidence>
<dbReference type="InterPro" id="IPR003689">
    <property type="entry name" value="ZIP"/>
</dbReference>
<feature type="transmembrane region" description="Helical" evidence="5">
    <location>
        <begin position="279"/>
        <end position="298"/>
    </location>
</feature>
<feature type="transmembrane region" description="Helical" evidence="5">
    <location>
        <begin position="100"/>
        <end position="118"/>
    </location>
</feature>